<reference evidence="5 6" key="1">
    <citation type="submission" date="2020-01" db="EMBL/GenBank/DDBJ databases">
        <title>Insect and environment-associated Actinomycetes.</title>
        <authorList>
            <person name="Currrie C."/>
            <person name="Chevrette M."/>
            <person name="Carlson C."/>
            <person name="Stubbendieck R."/>
            <person name="Wendt-Pienkowski E."/>
        </authorList>
    </citation>
    <scope>NUCLEOTIDE SEQUENCE [LARGE SCALE GENOMIC DNA]</scope>
    <source>
        <strain evidence="5 6">SID8386</strain>
    </source>
</reference>
<dbReference type="Proteomes" id="UP000470404">
    <property type="component" value="Unassembled WGS sequence"/>
</dbReference>
<feature type="domain" description="Recombinase zinc beta ribbon" evidence="4">
    <location>
        <begin position="40"/>
        <end position="96"/>
    </location>
</feature>
<proteinExistence type="predicted"/>
<evidence type="ECO:0000259" key="4">
    <source>
        <dbReference type="Pfam" id="PF13408"/>
    </source>
</evidence>
<keyword evidence="1" id="KW-0238">DNA-binding</keyword>
<comment type="caution">
    <text evidence="5">The sequence shown here is derived from an EMBL/GenBank/DDBJ whole genome shotgun (WGS) entry which is preliminary data.</text>
</comment>
<evidence type="ECO:0000256" key="3">
    <source>
        <dbReference type="SAM" id="Coils"/>
    </source>
</evidence>
<accession>A0ABX0BWH0</accession>
<protein>
    <recommendedName>
        <fullName evidence="4">Recombinase zinc beta ribbon domain-containing protein</fullName>
    </recommendedName>
</protein>
<dbReference type="PANTHER" id="PTHR30461:SF2">
    <property type="entry name" value="SERINE RECOMBINASE PINE-RELATED"/>
    <property type="match status" value="1"/>
</dbReference>
<sequence length="323" mass="36434">MEYPGRHPKLVTEELFDKVQRVLESHSGSGVRHRKHHHYLKGTIWCDRCKQRFMVQRAKGRTGGVYFYFFCGGREDKVCEQPYIPVNAMEAAVEAHYGRVLRLSSAFRSAVRDAVDAAVATSSSLSDDMRAEFERRLTKLDKKEDYFLELAADEDWPKDKLRAKVQALRSELQKIRQQLDQAEAQLEAGREVFYTALSLLERPQDVYLAGSEEVRTVLNRAFFTRLCVDVEEDVPTVTSHELTEPFGVLWATYAHYEAAQAAELGETLERGSEKQTGVALGEHGACDLRVSLSEAVDRALLADGSSTSDMVGPERLELSLART</sequence>
<evidence type="ECO:0000313" key="6">
    <source>
        <dbReference type="Proteomes" id="UP000470404"/>
    </source>
</evidence>
<feature type="coiled-coil region" evidence="3">
    <location>
        <begin position="158"/>
        <end position="192"/>
    </location>
</feature>
<keyword evidence="3" id="KW-0175">Coiled coil</keyword>
<dbReference type="PANTHER" id="PTHR30461">
    <property type="entry name" value="DNA-INVERTASE FROM LAMBDOID PROPHAGE"/>
    <property type="match status" value="1"/>
</dbReference>
<organism evidence="5 6">
    <name type="scientific">Amycolatopsis rubida</name>
    <dbReference type="NCBI Taxonomy" id="112413"/>
    <lineage>
        <taxon>Bacteria</taxon>
        <taxon>Bacillati</taxon>
        <taxon>Actinomycetota</taxon>
        <taxon>Actinomycetes</taxon>
        <taxon>Pseudonocardiales</taxon>
        <taxon>Pseudonocardiaceae</taxon>
        <taxon>Amycolatopsis</taxon>
    </lineage>
</organism>
<keyword evidence="6" id="KW-1185">Reference proteome</keyword>
<name>A0ABX0BWH0_9PSEU</name>
<gene>
    <name evidence="5" type="ORF">G3I59_31235</name>
</gene>
<dbReference type="InterPro" id="IPR025827">
    <property type="entry name" value="Zn_ribbon_recom_dom"/>
</dbReference>
<evidence type="ECO:0000313" key="5">
    <source>
        <dbReference type="EMBL" id="NEC59940.1"/>
    </source>
</evidence>
<dbReference type="EMBL" id="JAAGNC010000160">
    <property type="protein sequence ID" value="NEC59940.1"/>
    <property type="molecule type" value="Genomic_DNA"/>
</dbReference>
<dbReference type="Pfam" id="PF13408">
    <property type="entry name" value="Zn_ribbon_recom"/>
    <property type="match status" value="1"/>
</dbReference>
<keyword evidence="2" id="KW-0233">DNA recombination</keyword>
<dbReference type="InterPro" id="IPR050639">
    <property type="entry name" value="SSR_resolvase"/>
</dbReference>
<evidence type="ECO:0000256" key="1">
    <source>
        <dbReference type="ARBA" id="ARBA00023125"/>
    </source>
</evidence>
<evidence type="ECO:0000256" key="2">
    <source>
        <dbReference type="ARBA" id="ARBA00023172"/>
    </source>
</evidence>